<keyword evidence="5 7" id="KW-1133">Transmembrane helix</keyword>
<dbReference type="GO" id="GO:0055085">
    <property type="term" value="P:transmembrane transport"/>
    <property type="evidence" value="ECO:0007669"/>
    <property type="project" value="InterPro"/>
</dbReference>
<feature type="transmembrane region" description="Helical" evidence="7">
    <location>
        <begin position="188"/>
        <end position="208"/>
    </location>
</feature>
<keyword evidence="2 7" id="KW-0813">Transport</keyword>
<evidence type="ECO:0000256" key="6">
    <source>
        <dbReference type="ARBA" id="ARBA00023136"/>
    </source>
</evidence>
<dbReference type="RefSeq" id="WP_058613907.1">
    <property type="nucleotide sequence ID" value="NZ_LDRR01000045.1"/>
</dbReference>
<dbReference type="PROSITE" id="PS50928">
    <property type="entry name" value="ABC_TM1"/>
    <property type="match status" value="1"/>
</dbReference>
<protein>
    <submittedName>
        <fullName evidence="9">ABC transporter permease</fullName>
    </submittedName>
</protein>
<dbReference type="AlphaFoldDB" id="A0A147F898"/>
<dbReference type="EMBL" id="LDRV01000043">
    <property type="protein sequence ID" value="KTS12806.1"/>
    <property type="molecule type" value="Genomic_DNA"/>
</dbReference>
<evidence type="ECO:0000259" key="8">
    <source>
        <dbReference type="PROSITE" id="PS50928"/>
    </source>
</evidence>
<reference evidence="9 10" key="1">
    <citation type="journal article" date="2016" name="Front. Microbiol.">
        <title>Genomic Resource of Rice Seed Associated Bacteria.</title>
        <authorList>
            <person name="Midha S."/>
            <person name="Bansal K."/>
            <person name="Sharma S."/>
            <person name="Kumar N."/>
            <person name="Patil P.P."/>
            <person name="Chaudhry V."/>
            <person name="Patil P.B."/>
        </authorList>
    </citation>
    <scope>NUCLEOTIDE SEQUENCE [LARGE SCALE GENOMIC DNA]</scope>
    <source>
        <strain evidence="9 10">RSA3</strain>
    </source>
</reference>
<keyword evidence="4 7" id="KW-0812">Transmembrane</keyword>
<dbReference type="InterPro" id="IPR051393">
    <property type="entry name" value="ABC_transporter_permease"/>
</dbReference>
<dbReference type="SUPFAM" id="SSF161098">
    <property type="entry name" value="MetI-like"/>
    <property type="match status" value="1"/>
</dbReference>
<feature type="transmembrane region" description="Helical" evidence="7">
    <location>
        <begin position="35"/>
        <end position="55"/>
    </location>
</feature>
<name>A0A147F898_MICTE</name>
<comment type="subcellular location">
    <subcellularLocation>
        <location evidence="1 7">Cell membrane</location>
        <topology evidence="1 7">Multi-pass membrane protein</topology>
    </subcellularLocation>
</comment>
<dbReference type="InterPro" id="IPR035906">
    <property type="entry name" value="MetI-like_sf"/>
</dbReference>
<dbReference type="InterPro" id="IPR000515">
    <property type="entry name" value="MetI-like"/>
</dbReference>
<evidence type="ECO:0000256" key="1">
    <source>
        <dbReference type="ARBA" id="ARBA00004651"/>
    </source>
</evidence>
<dbReference type="Gene3D" id="1.10.3720.10">
    <property type="entry name" value="MetI-like"/>
    <property type="match status" value="1"/>
</dbReference>
<dbReference type="Proteomes" id="UP000072189">
    <property type="component" value="Unassembled WGS sequence"/>
</dbReference>
<evidence type="ECO:0000313" key="9">
    <source>
        <dbReference type="EMBL" id="KTS12806.1"/>
    </source>
</evidence>
<feature type="transmembrane region" description="Helical" evidence="7">
    <location>
        <begin position="133"/>
        <end position="153"/>
    </location>
</feature>
<feature type="transmembrane region" description="Helical" evidence="7">
    <location>
        <begin position="100"/>
        <end position="121"/>
    </location>
</feature>
<dbReference type="CDD" id="cd06261">
    <property type="entry name" value="TM_PBP2"/>
    <property type="match status" value="1"/>
</dbReference>
<dbReference type="GO" id="GO:0005886">
    <property type="term" value="C:plasma membrane"/>
    <property type="evidence" value="ECO:0007669"/>
    <property type="project" value="UniProtKB-SubCell"/>
</dbReference>
<dbReference type="PATRIC" id="fig|2033.4.peg.2527"/>
<sequence length="318" mass="34834">MTQTPVLRADPAPEADTGIAVASSRRRGRTRSRSVSVWSLVFLAPALLAFAYFAWGPIAGTALLSFQRTNLVAPPTWVGLDNFAALGADPLVWQALRNTAVFTALTITVTVPLAVVVAVVMSELRHLGWVYRTLVYLPAVIPPVVGVLLWRYFYQPDSGIFNAVLAPLGIGPIPWLQDAATALPSLVLQYVWADLGGAVIIYIATLTIVDRQLYEAAELDGAGILRRFWHVTLPQMRATILVVLLLQLLGTFQVFTEPYVMTNGGPVNSTVTVLLLIYRYAFEFGQYGRAAALSLVFAIILAIFSVIYLKATQRWSTR</sequence>
<evidence type="ECO:0000256" key="2">
    <source>
        <dbReference type="ARBA" id="ARBA00022448"/>
    </source>
</evidence>
<dbReference type="PANTHER" id="PTHR30193">
    <property type="entry name" value="ABC TRANSPORTER PERMEASE PROTEIN"/>
    <property type="match status" value="1"/>
</dbReference>
<keyword evidence="6 7" id="KW-0472">Membrane</keyword>
<evidence type="ECO:0000256" key="5">
    <source>
        <dbReference type="ARBA" id="ARBA00022989"/>
    </source>
</evidence>
<proteinExistence type="inferred from homology"/>
<feature type="domain" description="ABC transmembrane type-1" evidence="8">
    <location>
        <begin position="96"/>
        <end position="308"/>
    </location>
</feature>
<evidence type="ECO:0000313" key="10">
    <source>
        <dbReference type="Proteomes" id="UP000072189"/>
    </source>
</evidence>
<dbReference type="PANTHER" id="PTHR30193:SF41">
    <property type="entry name" value="DIACETYLCHITOBIOSE UPTAKE SYSTEM PERMEASE PROTEIN NGCF"/>
    <property type="match status" value="1"/>
</dbReference>
<comment type="similarity">
    <text evidence="7">Belongs to the binding-protein-dependent transport system permease family.</text>
</comment>
<accession>A0A147F898</accession>
<comment type="caution">
    <text evidence="9">The sequence shown here is derived from an EMBL/GenBank/DDBJ whole genome shotgun (WGS) entry which is preliminary data.</text>
</comment>
<dbReference type="Pfam" id="PF00528">
    <property type="entry name" value="BPD_transp_1"/>
    <property type="match status" value="1"/>
</dbReference>
<evidence type="ECO:0000256" key="3">
    <source>
        <dbReference type="ARBA" id="ARBA00022475"/>
    </source>
</evidence>
<organism evidence="9 10">
    <name type="scientific">Microbacterium testaceum</name>
    <name type="common">Aureobacterium testaceum</name>
    <name type="synonym">Brevibacterium testaceum</name>
    <dbReference type="NCBI Taxonomy" id="2033"/>
    <lineage>
        <taxon>Bacteria</taxon>
        <taxon>Bacillati</taxon>
        <taxon>Actinomycetota</taxon>
        <taxon>Actinomycetes</taxon>
        <taxon>Micrococcales</taxon>
        <taxon>Microbacteriaceae</taxon>
        <taxon>Microbacterium</taxon>
    </lineage>
</organism>
<keyword evidence="3" id="KW-1003">Cell membrane</keyword>
<feature type="transmembrane region" description="Helical" evidence="7">
    <location>
        <begin position="287"/>
        <end position="309"/>
    </location>
</feature>
<evidence type="ECO:0000256" key="7">
    <source>
        <dbReference type="RuleBase" id="RU363032"/>
    </source>
</evidence>
<evidence type="ECO:0000256" key="4">
    <source>
        <dbReference type="ARBA" id="ARBA00022692"/>
    </source>
</evidence>
<gene>
    <name evidence="9" type="ORF">RSA3_07710</name>
</gene>